<dbReference type="AlphaFoldDB" id="A0A9D2N952"/>
<accession>A0A9D2N952</accession>
<dbReference type="Proteomes" id="UP000823849">
    <property type="component" value="Unassembled WGS sequence"/>
</dbReference>
<organism evidence="2 3">
    <name type="scientific">Candidatus Fusicatenibacter intestinigallinarum</name>
    <dbReference type="NCBI Taxonomy" id="2838598"/>
    <lineage>
        <taxon>Bacteria</taxon>
        <taxon>Bacillati</taxon>
        <taxon>Bacillota</taxon>
        <taxon>Clostridia</taxon>
        <taxon>Lachnospirales</taxon>
        <taxon>Lachnospiraceae</taxon>
        <taxon>Fusicatenibacter</taxon>
    </lineage>
</organism>
<comment type="caution">
    <text evidence="2">The sequence shown here is derived from an EMBL/GenBank/DDBJ whole genome shotgun (WGS) entry which is preliminary data.</text>
</comment>
<gene>
    <name evidence="2" type="ORF">H9705_03045</name>
</gene>
<sequence length="352" mass="41324">MSSYITAFFESSAQSPVAQKIRETEQATIEQLKKEQKRAAAARQESDELKQRLEKVARENEELEEVVAKKRAGMEELQRNRQALISMEKEYSDEKLERQKEENTELLATISERKHEMDTLMKHEERLKKESENIENEIERVNIAIHEQPERNKMLLQEFETRSELLRKLQGAQENCNQKQQQELQKKIDELMPMVEKLQTDCAMLEERAKALEQQKTQYDTQKQTLSTNVLEIIERALNGLDGIVGEHRERLVKVKNKAEYLSERVEECNRLRKEYRDWFDADCTPLETMMNNLKQPEAVQLQETLDPGQTDTVRELLNQVQHDLNQLDGILEKCVAAVRADQKALEMRTRL</sequence>
<proteinExistence type="predicted"/>
<evidence type="ECO:0000313" key="2">
    <source>
        <dbReference type="EMBL" id="HJC14795.1"/>
    </source>
</evidence>
<evidence type="ECO:0000313" key="3">
    <source>
        <dbReference type="Proteomes" id="UP000823849"/>
    </source>
</evidence>
<reference evidence="2" key="2">
    <citation type="submission" date="2021-04" db="EMBL/GenBank/DDBJ databases">
        <authorList>
            <person name="Gilroy R."/>
        </authorList>
    </citation>
    <scope>NUCLEOTIDE SEQUENCE</scope>
    <source>
        <strain evidence="2">CHK185-5351</strain>
    </source>
</reference>
<feature type="coiled-coil region" evidence="1">
    <location>
        <begin position="22"/>
        <end position="229"/>
    </location>
</feature>
<keyword evidence="1" id="KW-0175">Coiled coil</keyword>
<dbReference type="EMBL" id="DWWU01000012">
    <property type="protein sequence ID" value="HJC14795.1"/>
    <property type="molecule type" value="Genomic_DNA"/>
</dbReference>
<protein>
    <submittedName>
        <fullName evidence="2">Uncharacterized protein</fullName>
    </submittedName>
</protein>
<reference evidence="2" key="1">
    <citation type="journal article" date="2021" name="PeerJ">
        <title>Extensive microbial diversity within the chicken gut microbiome revealed by metagenomics and culture.</title>
        <authorList>
            <person name="Gilroy R."/>
            <person name="Ravi A."/>
            <person name="Getino M."/>
            <person name="Pursley I."/>
            <person name="Horton D.L."/>
            <person name="Alikhan N.F."/>
            <person name="Baker D."/>
            <person name="Gharbi K."/>
            <person name="Hall N."/>
            <person name="Watson M."/>
            <person name="Adriaenssens E.M."/>
            <person name="Foster-Nyarko E."/>
            <person name="Jarju S."/>
            <person name="Secka A."/>
            <person name="Antonio M."/>
            <person name="Oren A."/>
            <person name="Chaudhuri R.R."/>
            <person name="La Ragione R."/>
            <person name="Hildebrand F."/>
            <person name="Pallen M.J."/>
        </authorList>
    </citation>
    <scope>NUCLEOTIDE SEQUENCE</scope>
    <source>
        <strain evidence="2">CHK185-5351</strain>
    </source>
</reference>
<evidence type="ECO:0000256" key="1">
    <source>
        <dbReference type="SAM" id="Coils"/>
    </source>
</evidence>
<name>A0A9D2N952_9FIRM</name>